<dbReference type="PANTHER" id="PTHR34220">
    <property type="entry name" value="SENSOR HISTIDINE KINASE YPDA"/>
    <property type="match status" value="1"/>
</dbReference>
<dbReference type="KEGG" id="spap:H3Z74_05950"/>
<dbReference type="EMBL" id="CP061038">
    <property type="protein sequence ID" value="QNQ10735.1"/>
    <property type="molecule type" value="Genomic_DNA"/>
</dbReference>
<dbReference type="Proteomes" id="UP000516148">
    <property type="component" value="Chromosome"/>
</dbReference>
<dbReference type="SUPFAM" id="SSF55874">
    <property type="entry name" value="ATPase domain of HSP90 chaperone/DNA topoisomerase II/histidine kinase"/>
    <property type="match status" value="1"/>
</dbReference>
<accession>A0A7H0LM32</accession>
<feature type="coiled-coil region" evidence="1">
    <location>
        <begin position="144"/>
        <end position="171"/>
    </location>
</feature>
<feature type="domain" description="Signal transduction histidine kinase internal region" evidence="3">
    <location>
        <begin position="168"/>
        <end position="248"/>
    </location>
</feature>
<dbReference type="AlphaFoldDB" id="A0A7H0LM32"/>
<dbReference type="InterPro" id="IPR010559">
    <property type="entry name" value="Sig_transdc_His_kin_internal"/>
</dbReference>
<feature type="transmembrane region" description="Helical" evidence="2">
    <location>
        <begin position="26"/>
        <end position="45"/>
    </location>
</feature>
<organism evidence="4 5">
    <name type="scientific">Sphingomonas alpina</name>
    <dbReference type="NCBI Taxonomy" id="653931"/>
    <lineage>
        <taxon>Bacteria</taxon>
        <taxon>Pseudomonadati</taxon>
        <taxon>Pseudomonadota</taxon>
        <taxon>Alphaproteobacteria</taxon>
        <taxon>Sphingomonadales</taxon>
        <taxon>Sphingomonadaceae</taxon>
        <taxon>Sphingomonas</taxon>
    </lineage>
</organism>
<keyword evidence="1" id="KW-0175">Coiled coil</keyword>
<sequence>MDADGHSALHDNADSRIELRRMTWQLGAVYWFSVFLITSLLWHFVGVDAWTSAPAKLVWIGASVAITFAISALLLRWRDVPFLHKAILCFALTLLCAPFSASIDFLLASWYLWPQKPSFAPRDFVYSLIENSSFFFGWACLYVAMLYSHEVRQQERRLAAIREEALAAQMRALRYQINPHFLFNTFNSVAALIEEGMPNEAKRMVVVLSEFLRTTLTLDPFSDVRLDREIALQQDYLAIERERFSDRLNFAFDIPAELSRALVPSLILQPLIENAIKHGVGQARAPIVVRIDARAVEQRLILTVVNDVAPDHDMTDTSSSTGIGLANVSDRLSARFGNRGRCTAGHDGKGAWEARIEMPLRYE</sequence>
<proteinExistence type="predicted"/>
<evidence type="ECO:0000259" key="3">
    <source>
        <dbReference type="Pfam" id="PF06580"/>
    </source>
</evidence>
<keyword evidence="2" id="KW-0472">Membrane</keyword>
<name>A0A7H0LM32_9SPHN</name>
<dbReference type="GO" id="GO:0000155">
    <property type="term" value="F:phosphorelay sensor kinase activity"/>
    <property type="evidence" value="ECO:0007669"/>
    <property type="project" value="InterPro"/>
</dbReference>
<evidence type="ECO:0000256" key="2">
    <source>
        <dbReference type="SAM" id="Phobius"/>
    </source>
</evidence>
<evidence type="ECO:0000313" key="4">
    <source>
        <dbReference type="EMBL" id="QNQ10735.1"/>
    </source>
</evidence>
<keyword evidence="5" id="KW-1185">Reference proteome</keyword>
<feature type="transmembrane region" description="Helical" evidence="2">
    <location>
        <begin position="124"/>
        <end position="147"/>
    </location>
</feature>
<dbReference type="Pfam" id="PF06580">
    <property type="entry name" value="His_kinase"/>
    <property type="match status" value="1"/>
</dbReference>
<dbReference type="RefSeq" id="WP_187763025.1">
    <property type="nucleotide sequence ID" value="NZ_CP061038.1"/>
</dbReference>
<feature type="transmembrane region" description="Helical" evidence="2">
    <location>
        <begin position="87"/>
        <end position="112"/>
    </location>
</feature>
<gene>
    <name evidence="4" type="ORF">H3Z74_05950</name>
</gene>
<dbReference type="InterPro" id="IPR050640">
    <property type="entry name" value="Bact_2-comp_sensor_kinase"/>
</dbReference>
<keyword evidence="4" id="KW-0808">Transferase</keyword>
<feature type="transmembrane region" description="Helical" evidence="2">
    <location>
        <begin position="57"/>
        <end position="75"/>
    </location>
</feature>
<evidence type="ECO:0000256" key="1">
    <source>
        <dbReference type="SAM" id="Coils"/>
    </source>
</evidence>
<evidence type="ECO:0000313" key="5">
    <source>
        <dbReference type="Proteomes" id="UP000516148"/>
    </source>
</evidence>
<dbReference type="Gene3D" id="3.30.565.10">
    <property type="entry name" value="Histidine kinase-like ATPase, C-terminal domain"/>
    <property type="match status" value="1"/>
</dbReference>
<keyword evidence="2" id="KW-1133">Transmembrane helix</keyword>
<reference evidence="4 5" key="1">
    <citation type="submission" date="2020-09" db="EMBL/GenBank/DDBJ databases">
        <title>Sphingomonas sp., a new species isolated from pork steak.</title>
        <authorList>
            <person name="Heidler von Heilborn D."/>
        </authorList>
    </citation>
    <scope>NUCLEOTIDE SEQUENCE [LARGE SCALE GENOMIC DNA]</scope>
    <source>
        <strain evidence="5">S8-3T</strain>
    </source>
</reference>
<protein>
    <submittedName>
        <fullName evidence="4">Histidine kinase</fullName>
    </submittedName>
</protein>
<dbReference type="PANTHER" id="PTHR34220:SF7">
    <property type="entry name" value="SENSOR HISTIDINE KINASE YPDA"/>
    <property type="match status" value="1"/>
</dbReference>
<keyword evidence="2" id="KW-0812">Transmembrane</keyword>
<dbReference type="InterPro" id="IPR036890">
    <property type="entry name" value="HATPase_C_sf"/>
</dbReference>
<keyword evidence="4" id="KW-0418">Kinase</keyword>
<dbReference type="GO" id="GO:0016020">
    <property type="term" value="C:membrane"/>
    <property type="evidence" value="ECO:0007669"/>
    <property type="project" value="InterPro"/>
</dbReference>